<keyword evidence="2" id="KW-1185">Reference proteome</keyword>
<dbReference type="Proteomes" id="UP000287563">
    <property type="component" value="Unassembled WGS sequence"/>
</dbReference>
<accession>A0A3S3QPX2</accession>
<dbReference type="EMBL" id="RJLM01000023">
    <property type="protein sequence ID" value="RWX52884.1"/>
    <property type="molecule type" value="Genomic_DNA"/>
</dbReference>
<comment type="caution">
    <text evidence="1">The sequence shown here is derived from an EMBL/GenBank/DDBJ whole genome shotgun (WGS) entry which is preliminary data.</text>
</comment>
<proteinExistence type="predicted"/>
<organism evidence="1 2">
    <name type="scientific">Photobacterium chitinilyticum</name>
    <dbReference type="NCBI Taxonomy" id="2485123"/>
    <lineage>
        <taxon>Bacteria</taxon>
        <taxon>Pseudomonadati</taxon>
        <taxon>Pseudomonadota</taxon>
        <taxon>Gammaproteobacteria</taxon>
        <taxon>Vibrionales</taxon>
        <taxon>Vibrionaceae</taxon>
        <taxon>Photobacterium</taxon>
    </lineage>
</organism>
<reference evidence="1 2" key="1">
    <citation type="submission" date="2018-11" db="EMBL/GenBank/DDBJ databases">
        <title>Photobacterium sp. BEI247 sp. nov., a marine bacterium isolated from Yongle Blue Hole in the South China Sea.</title>
        <authorList>
            <person name="Wang X."/>
        </authorList>
    </citation>
    <scope>NUCLEOTIDE SEQUENCE [LARGE SCALE GENOMIC DNA]</scope>
    <source>
        <strain evidence="2">BEI247</strain>
    </source>
</reference>
<name>A0A3S3QPX2_9GAMM</name>
<evidence type="ECO:0000313" key="1">
    <source>
        <dbReference type="EMBL" id="RWX52884.1"/>
    </source>
</evidence>
<evidence type="ECO:0000313" key="2">
    <source>
        <dbReference type="Proteomes" id="UP000287563"/>
    </source>
</evidence>
<protein>
    <submittedName>
        <fullName evidence="1">Uncharacterized protein</fullName>
    </submittedName>
</protein>
<gene>
    <name evidence="1" type="ORF">EDI28_24800</name>
</gene>
<dbReference type="AlphaFoldDB" id="A0A3S3QPX2"/>
<sequence>MCSLEKQAVRPPGKLANVYHLMAAPSGGQGGAPQHKQRAAVRSGWVVFCGRLAWVGCSCGTRFNFFGGLVR</sequence>